<feature type="domain" description="BPL/LPL catalytic" evidence="8">
    <location>
        <begin position="24"/>
        <end position="211"/>
    </location>
</feature>
<dbReference type="EMBL" id="AECZ01000041">
    <property type="protein sequence ID" value="EFL49503.1"/>
    <property type="molecule type" value="Genomic_DNA"/>
</dbReference>
<dbReference type="UniPathway" id="UPA00537">
    <property type="reaction ID" value="UER00594"/>
</dbReference>
<dbReference type="SUPFAM" id="SSF82649">
    <property type="entry name" value="SufE/NifU"/>
    <property type="match status" value="1"/>
</dbReference>
<protein>
    <recommendedName>
        <fullName evidence="3">lipoate--protein ligase</fullName>
        <ecNumber evidence="3">6.3.1.20</ecNumber>
    </recommendedName>
</protein>
<dbReference type="NCBIfam" id="TIGR00545">
    <property type="entry name" value="lipoyltrans"/>
    <property type="match status" value="1"/>
</dbReference>
<evidence type="ECO:0000259" key="8">
    <source>
        <dbReference type="PROSITE" id="PS51733"/>
    </source>
</evidence>
<dbReference type="eggNOG" id="COG0095">
    <property type="taxonomic scope" value="Bacteria"/>
</dbReference>
<keyword evidence="6" id="KW-0067">ATP-binding</keyword>
<dbReference type="GO" id="GO:0016979">
    <property type="term" value="F:lipoate-protein ligase activity"/>
    <property type="evidence" value="ECO:0007669"/>
    <property type="project" value="UniProtKB-EC"/>
</dbReference>
<keyword evidence="9" id="KW-0808">Transferase</keyword>
<dbReference type="GO" id="GO:0009249">
    <property type="term" value="P:protein lipoylation"/>
    <property type="evidence" value="ECO:0007669"/>
    <property type="project" value="InterPro"/>
</dbReference>
<proteinExistence type="predicted"/>
<comment type="pathway">
    <text evidence="1">Protein modification; protein lipoylation via exogenous pathway; protein N(6)-(lipoyl)lysine from lipoate: step 2/2.</text>
</comment>
<keyword evidence="5" id="KW-0547">Nucleotide-binding</keyword>
<dbReference type="SUPFAM" id="SSF55681">
    <property type="entry name" value="Class II aaRS and biotin synthetases"/>
    <property type="match status" value="1"/>
</dbReference>
<name>E1K1K9_SOLFR</name>
<dbReference type="InterPro" id="IPR045864">
    <property type="entry name" value="aa-tRNA-synth_II/BPL/LPL"/>
</dbReference>
<sequence length="325" mass="36233">MRSLHLETTDPAVNLATEEWLLRHDTADVFMLWRNRPSIIIGRNQNAHAQINAAFVAAQGIPVVRRLTGGGAVFHDLGNVNFTFITTGRTTTALDFKRFTDPIVAALQKLGVPCRLDGRNDLTVHGRKISGNAQFALGNRVLHHGTLLYAASMPDIARALVVNPAKYKDKAVKSVTARVANIRSFLRVPLSVEDFIQFVFHEIDAGGSKGDNRLTPDAQRGIALLADRKYRSYDWNFGCSPRYAFSKSIRTGGGVVEIHFDVKEGLITELKLYGEYFFKEDGAVLETRIRGCRHTREAIANRLRDVHLEDYMVGVGVDAFVDCFF</sequence>
<dbReference type="GO" id="GO:0017118">
    <property type="term" value="F:lipoyltransferase activity"/>
    <property type="evidence" value="ECO:0007669"/>
    <property type="project" value="TreeGrafter"/>
</dbReference>
<comment type="catalytic activity">
    <reaction evidence="7">
        <text>L-lysyl-[lipoyl-carrier protein] + (R)-lipoate + ATP = N(6)-[(R)-lipoyl]-L-lysyl-[lipoyl-carrier protein] + AMP + diphosphate + H(+)</text>
        <dbReference type="Rhea" id="RHEA:49288"/>
        <dbReference type="Rhea" id="RHEA-COMP:10500"/>
        <dbReference type="Rhea" id="RHEA-COMP:10502"/>
        <dbReference type="ChEBI" id="CHEBI:15378"/>
        <dbReference type="ChEBI" id="CHEBI:29969"/>
        <dbReference type="ChEBI" id="CHEBI:30616"/>
        <dbReference type="ChEBI" id="CHEBI:33019"/>
        <dbReference type="ChEBI" id="CHEBI:83088"/>
        <dbReference type="ChEBI" id="CHEBI:83099"/>
        <dbReference type="ChEBI" id="CHEBI:456215"/>
        <dbReference type="EC" id="6.3.1.20"/>
    </reaction>
</comment>
<reference evidence="9 10" key="1">
    <citation type="submission" date="2010-08" db="EMBL/GenBank/DDBJ databases">
        <title>The draft genome of Desulfovibrio fructosovorans JJ.</title>
        <authorList>
            <consortium name="US DOE Joint Genome Institute (JGI-PGF)"/>
            <person name="Lucas S."/>
            <person name="Copeland A."/>
            <person name="Lapidus A."/>
            <person name="Cheng J.-F."/>
            <person name="Bruce D."/>
            <person name="Goodwin L."/>
            <person name="Pitluck S."/>
            <person name="Land M.L."/>
            <person name="Hauser L."/>
            <person name="Chang Y.-J."/>
            <person name="Jeffries C."/>
            <person name="Wall J.D."/>
            <person name="Stahl D.A."/>
            <person name="Arkin A.P."/>
            <person name="Dehal P."/>
            <person name="Stolyar S.M."/>
            <person name="Hazen T.C."/>
            <person name="Woyke T.J."/>
        </authorList>
    </citation>
    <scope>NUCLEOTIDE SEQUENCE [LARGE SCALE GENOMIC DNA]</scope>
    <source>
        <strain evidence="9 10">JJ</strain>
    </source>
</reference>
<evidence type="ECO:0000256" key="4">
    <source>
        <dbReference type="ARBA" id="ARBA00022598"/>
    </source>
</evidence>
<dbReference type="Gene3D" id="3.30.390.50">
    <property type="entry name" value="CO dehydrogenase flavoprotein, C-terminal domain"/>
    <property type="match status" value="1"/>
</dbReference>
<comment type="pathway">
    <text evidence="2">Protein modification; protein lipoylation via exogenous pathway; protein N(6)-(lipoyl)lysine from lipoate: step 1/2.</text>
</comment>
<evidence type="ECO:0000313" key="10">
    <source>
        <dbReference type="Proteomes" id="UP000006250"/>
    </source>
</evidence>
<dbReference type="GO" id="GO:0005737">
    <property type="term" value="C:cytoplasm"/>
    <property type="evidence" value="ECO:0007669"/>
    <property type="project" value="TreeGrafter"/>
</dbReference>
<dbReference type="Pfam" id="PF10437">
    <property type="entry name" value="Lip_prot_lig_C"/>
    <property type="match status" value="1"/>
</dbReference>
<evidence type="ECO:0000256" key="2">
    <source>
        <dbReference type="ARBA" id="ARBA00005124"/>
    </source>
</evidence>
<dbReference type="PANTHER" id="PTHR12561:SF3">
    <property type="entry name" value="LIPOYLTRANSFERASE 1, MITOCHONDRIAL"/>
    <property type="match status" value="1"/>
</dbReference>
<dbReference type="Gene3D" id="3.30.930.10">
    <property type="entry name" value="Bira Bifunctional Protein, Domain 2"/>
    <property type="match status" value="1"/>
</dbReference>
<dbReference type="CDD" id="cd16443">
    <property type="entry name" value="LplA"/>
    <property type="match status" value="1"/>
</dbReference>
<dbReference type="RefSeq" id="WP_005996513.1">
    <property type="nucleotide sequence ID" value="NZ_AECZ01000041.1"/>
</dbReference>
<dbReference type="InterPro" id="IPR019491">
    <property type="entry name" value="Lipoate_protein_ligase_C"/>
</dbReference>
<evidence type="ECO:0000256" key="1">
    <source>
        <dbReference type="ARBA" id="ARBA00005085"/>
    </source>
</evidence>
<dbReference type="EC" id="6.3.1.20" evidence="3"/>
<organism evidence="9 10">
    <name type="scientific">Solidesulfovibrio fructosivorans JJ]</name>
    <dbReference type="NCBI Taxonomy" id="596151"/>
    <lineage>
        <taxon>Bacteria</taxon>
        <taxon>Pseudomonadati</taxon>
        <taxon>Thermodesulfobacteriota</taxon>
        <taxon>Desulfovibrionia</taxon>
        <taxon>Desulfovibrionales</taxon>
        <taxon>Desulfovibrionaceae</taxon>
        <taxon>Solidesulfovibrio</taxon>
    </lineage>
</organism>
<evidence type="ECO:0000313" key="9">
    <source>
        <dbReference type="EMBL" id="EFL49503.1"/>
    </source>
</evidence>
<dbReference type="PROSITE" id="PS51733">
    <property type="entry name" value="BPL_LPL_CATALYTIC"/>
    <property type="match status" value="1"/>
</dbReference>
<dbReference type="STRING" id="596151.DesfrDRAFT_3759"/>
<dbReference type="Pfam" id="PF21948">
    <property type="entry name" value="LplA-B_cat"/>
    <property type="match status" value="1"/>
</dbReference>
<accession>E1K1K9</accession>
<dbReference type="OrthoDB" id="9787898at2"/>
<keyword evidence="10" id="KW-1185">Reference proteome</keyword>
<keyword evidence="9" id="KW-0548">Nucleotidyltransferase</keyword>
<keyword evidence="4 9" id="KW-0436">Ligase</keyword>
<comment type="caution">
    <text evidence="9">The sequence shown here is derived from an EMBL/GenBank/DDBJ whole genome shotgun (WGS) entry which is preliminary data.</text>
</comment>
<evidence type="ECO:0000256" key="7">
    <source>
        <dbReference type="ARBA" id="ARBA00048037"/>
    </source>
</evidence>
<evidence type="ECO:0000256" key="3">
    <source>
        <dbReference type="ARBA" id="ARBA00012367"/>
    </source>
</evidence>
<gene>
    <name evidence="9" type="ORF">DesfrDRAFT_3759</name>
</gene>
<dbReference type="InterPro" id="IPR004143">
    <property type="entry name" value="BPL_LPL_catalytic"/>
</dbReference>
<dbReference type="PANTHER" id="PTHR12561">
    <property type="entry name" value="LIPOATE-PROTEIN LIGASE"/>
    <property type="match status" value="1"/>
</dbReference>
<dbReference type="GO" id="GO:0005524">
    <property type="term" value="F:ATP binding"/>
    <property type="evidence" value="ECO:0007669"/>
    <property type="project" value="UniProtKB-KW"/>
</dbReference>
<evidence type="ECO:0000256" key="6">
    <source>
        <dbReference type="ARBA" id="ARBA00022840"/>
    </source>
</evidence>
<dbReference type="Proteomes" id="UP000006250">
    <property type="component" value="Unassembled WGS sequence"/>
</dbReference>
<dbReference type="InterPro" id="IPR004562">
    <property type="entry name" value="LipoylTrfase_LipoateP_Ligase"/>
</dbReference>
<dbReference type="AlphaFoldDB" id="E1K1K9"/>
<evidence type="ECO:0000256" key="5">
    <source>
        <dbReference type="ARBA" id="ARBA00022741"/>
    </source>
</evidence>